<dbReference type="SUPFAM" id="SSF54427">
    <property type="entry name" value="NTF2-like"/>
    <property type="match status" value="1"/>
</dbReference>
<dbReference type="RefSeq" id="WP_167077559.1">
    <property type="nucleotide sequence ID" value="NZ_VVIW01000009.1"/>
</dbReference>
<dbReference type="EMBL" id="VVIW01000009">
    <property type="protein sequence ID" value="NHZ41791.1"/>
    <property type="molecule type" value="Genomic_DNA"/>
</dbReference>
<reference evidence="3 4" key="1">
    <citation type="submission" date="2019-09" db="EMBL/GenBank/DDBJ databases">
        <title>Taxonomy of Antarctic Massilia spp.: description of Massilia rubra sp. nov., Massilia aquatica sp. nov., Massilia mucilaginosa sp. nov., Massilia frigida sp. nov. isolated from streams, lakes and regoliths.</title>
        <authorList>
            <person name="Holochova P."/>
            <person name="Sedlacek I."/>
            <person name="Kralova S."/>
            <person name="Maslanova I."/>
            <person name="Busse H.-J."/>
            <person name="Stankova E."/>
            <person name="Vrbovska V."/>
            <person name="Kovarovic V."/>
            <person name="Bartak M."/>
            <person name="Svec P."/>
            <person name="Pantucek R."/>
        </authorList>
    </citation>
    <scope>NUCLEOTIDE SEQUENCE [LARGE SCALE GENOMIC DNA]</scope>
    <source>
        <strain evidence="3 4">CCM 8693</strain>
    </source>
</reference>
<dbReference type="Pfam" id="PF14534">
    <property type="entry name" value="DUF4440"/>
    <property type="match status" value="1"/>
</dbReference>
<organism evidence="3 4">
    <name type="scientific">Massilia aquatica</name>
    <dbReference type="NCBI Taxonomy" id="2609000"/>
    <lineage>
        <taxon>Bacteria</taxon>
        <taxon>Pseudomonadati</taxon>
        <taxon>Pseudomonadota</taxon>
        <taxon>Betaproteobacteria</taxon>
        <taxon>Burkholderiales</taxon>
        <taxon>Oxalobacteraceae</taxon>
        <taxon>Telluria group</taxon>
        <taxon>Massilia</taxon>
    </lineage>
</organism>
<comment type="caution">
    <text evidence="3">The sequence shown here is derived from an EMBL/GenBank/DDBJ whole genome shotgun (WGS) entry which is preliminary data.</text>
</comment>
<name>A0ABX0MCP6_9BURK</name>
<evidence type="ECO:0000313" key="3">
    <source>
        <dbReference type="EMBL" id="NHZ41791.1"/>
    </source>
</evidence>
<feature type="signal peptide" evidence="1">
    <location>
        <begin position="1"/>
        <end position="19"/>
    </location>
</feature>
<feature type="chain" id="PRO_5046875536" evidence="1">
    <location>
        <begin position="20"/>
        <end position="142"/>
    </location>
</feature>
<dbReference type="InterPro" id="IPR032710">
    <property type="entry name" value="NTF2-like_dom_sf"/>
</dbReference>
<proteinExistence type="predicted"/>
<protein>
    <submittedName>
        <fullName evidence="3">Nuclear transport factor 2 family protein</fullName>
    </submittedName>
</protein>
<dbReference type="Proteomes" id="UP000819052">
    <property type="component" value="Unassembled WGS sequence"/>
</dbReference>
<evidence type="ECO:0000313" key="4">
    <source>
        <dbReference type="Proteomes" id="UP000819052"/>
    </source>
</evidence>
<keyword evidence="1" id="KW-0732">Signal</keyword>
<sequence>MRQFVLLAVLGLASLQALAATPGETLAAFHAALHAGDEARAMTLLSPEAVIYEAGHVERSRSEYADHHLANDIAFARVTTRRVVRHKERFEGNLAILLDEVETRGAFKGKTVNAVGTETAILEKKGDGWVVLHFHWSSRKAK</sequence>
<gene>
    <name evidence="3" type="ORF">F1609_16710</name>
</gene>
<evidence type="ECO:0000259" key="2">
    <source>
        <dbReference type="Pfam" id="PF14534"/>
    </source>
</evidence>
<feature type="domain" description="DUF4440" evidence="2">
    <location>
        <begin position="27"/>
        <end position="131"/>
    </location>
</feature>
<dbReference type="InterPro" id="IPR027843">
    <property type="entry name" value="DUF4440"/>
</dbReference>
<dbReference type="Gene3D" id="3.10.450.50">
    <property type="match status" value="1"/>
</dbReference>
<evidence type="ECO:0000256" key="1">
    <source>
        <dbReference type="SAM" id="SignalP"/>
    </source>
</evidence>
<accession>A0ABX0MCP6</accession>
<keyword evidence="4" id="KW-1185">Reference proteome</keyword>